<keyword evidence="5 7" id="KW-1133">Transmembrane helix</keyword>
<name>A0A226BZ10_9FIRM</name>
<feature type="transmembrane region" description="Helical" evidence="7">
    <location>
        <begin position="40"/>
        <end position="59"/>
    </location>
</feature>
<feature type="transmembrane region" description="Helical" evidence="7">
    <location>
        <begin position="435"/>
        <end position="456"/>
    </location>
</feature>
<evidence type="ECO:0000256" key="3">
    <source>
        <dbReference type="ARBA" id="ARBA00022475"/>
    </source>
</evidence>
<dbReference type="InterPro" id="IPR050445">
    <property type="entry name" value="Bact_polysacc_biosynth/exp"/>
</dbReference>
<comment type="caution">
    <text evidence="9">The sequence shown here is derived from an EMBL/GenBank/DDBJ whole genome shotgun (WGS) entry which is preliminary data.</text>
</comment>
<organism evidence="9 10">
    <name type="scientific">Natranaerobius trueperi</name>
    <dbReference type="NCBI Taxonomy" id="759412"/>
    <lineage>
        <taxon>Bacteria</taxon>
        <taxon>Bacillati</taxon>
        <taxon>Bacillota</taxon>
        <taxon>Clostridia</taxon>
        <taxon>Natranaerobiales</taxon>
        <taxon>Natranaerobiaceae</taxon>
        <taxon>Natranaerobius</taxon>
    </lineage>
</organism>
<dbReference type="OrthoDB" id="2360475at2"/>
<feature type="domain" description="Polysaccharide chain length determinant N-terminal" evidence="8">
    <location>
        <begin position="24"/>
        <end position="64"/>
    </location>
</feature>
<dbReference type="RefSeq" id="WP_089023945.1">
    <property type="nucleotide sequence ID" value="NZ_NIQC01000020.1"/>
</dbReference>
<keyword evidence="6 7" id="KW-0472">Membrane</keyword>
<evidence type="ECO:0000256" key="7">
    <source>
        <dbReference type="SAM" id="Phobius"/>
    </source>
</evidence>
<evidence type="ECO:0000256" key="6">
    <source>
        <dbReference type="ARBA" id="ARBA00023136"/>
    </source>
</evidence>
<proteinExistence type="inferred from homology"/>
<comment type="subcellular location">
    <subcellularLocation>
        <location evidence="1">Cell membrane</location>
        <topology evidence="1">Multi-pass membrane protein</topology>
    </subcellularLocation>
</comment>
<dbReference type="EMBL" id="NIQC01000020">
    <property type="protein sequence ID" value="OWZ83347.1"/>
    <property type="molecule type" value="Genomic_DNA"/>
</dbReference>
<dbReference type="GO" id="GO:0005886">
    <property type="term" value="C:plasma membrane"/>
    <property type="evidence" value="ECO:0007669"/>
    <property type="project" value="UniProtKB-SubCell"/>
</dbReference>
<protein>
    <recommendedName>
        <fullName evidence="8">Polysaccharide chain length determinant N-terminal domain-containing protein</fullName>
    </recommendedName>
</protein>
<dbReference type="AlphaFoldDB" id="A0A226BZ10"/>
<reference evidence="9 10" key="1">
    <citation type="submission" date="2017-06" db="EMBL/GenBank/DDBJ databases">
        <title>Draft Genome Sequence of Natranaerobius trueperi halophilic, alkalithermophilic bacteria from soda lakes.</title>
        <authorList>
            <person name="Zhao B."/>
        </authorList>
    </citation>
    <scope>NUCLEOTIDE SEQUENCE [LARGE SCALE GENOMIC DNA]</scope>
    <source>
        <strain evidence="9 10">DSM 18760</strain>
    </source>
</reference>
<keyword evidence="3" id="KW-1003">Cell membrane</keyword>
<evidence type="ECO:0000259" key="8">
    <source>
        <dbReference type="Pfam" id="PF02706"/>
    </source>
</evidence>
<evidence type="ECO:0000256" key="4">
    <source>
        <dbReference type="ARBA" id="ARBA00022692"/>
    </source>
</evidence>
<evidence type="ECO:0000256" key="1">
    <source>
        <dbReference type="ARBA" id="ARBA00004651"/>
    </source>
</evidence>
<evidence type="ECO:0000313" key="9">
    <source>
        <dbReference type="EMBL" id="OWZ83347.1"/>
    </source>
</evidence>
<keyword evidence="4 7" id="KW-0812">Transmembrane</keyword>
<evidence type="ECO:0000313" key="10">
    <source>
        <dbReference type="Proteomes" id="UP000214588"/>
    </source>
</evidence>
<dbReference type="PANTHER" id="PTHR32309">
    <property type="entry name" value="TYROSINE-PROTEIN KINASE"/>
    <property type="match status" value="1"/>
</dbReference>
<evidence type="ECO:0000256" key="2">
    <source>
        <dbReference type="ARBA" id="ARBA00006683"/>
    </source>
</evidence>
<sequence length="478" mass="55506">MSKMDNNHRVTRDESTTEQGFGEQEIDLRELIEVLLKRKWIIACVVGLCVLASGLFSLLQREEYVGAVLEYNFEEIEESEYPSGEPFSKSDIISPYIISEVTGEMNLEERGIRAIDITEMAEVNELYYSVDDEDEEPEPAYQYQVSLLEHGDIDIPTHFKRQTLSSIINNYKETYQSEFREESPFPRLTEHEDILDLDYPIASRNIRSYLDMLEDHAEEMAEETEDFHSTQHGMSFNDIARQVDILRDTQFEDISAAISTNSLSRDREAAIRHYESMINELKLEEEKKQREADYALELLQDADELRTGELPSMFYNVIEEQDHSLIEEIYDKLYTDNFYPQLIEVSLEASNDSIDKKYEIERLENEIKRLESYDEDNQHEDIASEVEDDIKVLISELNSLVNIHNEIIEEYYEERASEGIQYAIAPYSGVEGANLQLNVALGAVLGLMIGVFGSFFHEFWTRTKERDTIIENEHNMSG</sequence>
<evidence type="ECO:0000256" key="5">
    <source>
        <dbReference type="ARBA" id="ARBA00022989"/>
    </source>
</evidence>
<gene>
    <name evidence="9" type="ORF">CDO51_09005</name>
</gene>
<dbReference type="InterPro" id="IPR003856">
    <property type="entry name" value="LPS_length_determ_N"/>
</dbReference>
<dbReference type="PANTHER" id="PTHR32309:SF31">
    <property type="entry name" value="CAPSULAR EXOPOLYSACCHARIDE FAMILY"/>
    <property type="match status" value="1"/>
</dbReference>
<dbReference type="Proteomes" id="UP000214588">
    <property type="component" value="Unassembled WGS sequence"/>
</dbReference>
<accession>A0A226BZ10</accession>
<keyword evidence="10" id="KW-1185">Reference proteome</keyword>
<dbReference type="Pfam" id="PF02706">
    <property type="entry name" value="Wzz"/>
    <property type="match status" value="1"/>
</dbReference>
<comment type="similarity">
    <text evidence="2">Belongs to the CpsC/CapA family.</text>
</comment>